<evidence type="ECO:0000313" key="1">
    <source>
        <dbReference type="EMBL" id="GBM43052.1"/>
    </source>
</evidence>
<organism evidence="1 2">
    <name type="scientific">Araneus ventricosus</name>
    <name type="common">Orbweaver spider</name>
    <name type="synonym">Epeira ventricosa</name>
    <dbReference type="NCBI Taxonomy" id="182803"/>
    <lineage>
        <taxon>Eukaryota</taxon>
        <taxon>Metazoa</taxon>
        <taxon>Ecdysozoa</taxon>
        <taxon>Arthropoda</taxon>
        <taxon>Chelicerata</taxon>
        <taxon>Arachnida</taxon>
        <taxon>Araneae</taxon>
        <taxon>Araneomorphae</taxon>
        <taxon>Entelegynae</taxon>
        <taxon>Araneoidea</taxon>
        <taxon>Araneidae</taxon>
        <taxon>Araneus</taxon>
    </lineage>
</organism>
<protein>
    <submittedName>
        <fullName evidence="1">Uncharacterized protein</fullName>
    </submittedName>
</protein>
<dbReference type="AlphaFoldDB" id="A0A4Y2FNL2"/>
<gene>
    <name evidence="1" type="ORF">AVEN_215179_1</name>
</gene>
<dbReference type="Proteomes" id="UP000499080">
    <property type="component" value="Unassembled WGS sequence"/>
</dbReference>
<keyword evidence="2" id="KW-1185">Reference proteome</keyword>
<name>A0A4Y2FNL2_ARAVE</name>
<proteinExistence type="predicted"/>
<dbReference type="EMBL" id="BGPR01001014">
    <property type="protein sequence ID" value="GBM43052.1"/>
    <property type="molecule type" value="Genomic_DNA"/>
</dbReference>
<evidence type="ECO:0000313" key="2">
    <source>
        <dbReference type="Proteomes" id="UP000499080"/>
    </source>
</evidence>
<comment type="caution">
    <text evidence="1">The sequence shown here is derived from an EMBL/GenBank/DDBJ whole genome shotgun (WGS) entry which is preliminary data.</text>
</comment>
<reference evidence="1 2" key="1">
    <citation type="journal article" date="2019" name="Sci. Rep.">
        <title>Orb-weaving spider Araneus ventricosus genome elucidates the spidroin gene catalogue.</title>
        <authorList>
            <person name="Kono N."/>
            <person name="Nakamura H."/>
            <person name="Ohtoshi R."/>
            <person name="Moran D.A.P."/>
            <person name="Shinohara A."/>
            <person name="Yoshida Y."/>
            <person name="Fujiwara M."/>
            <person name="Mori M."/>
            <person name="Tomita M."/>
            <person name="Arakawa K."/>
        </authorList>
    </citation>
    <scope>NUCLEOTIDE SEQUENCE [LARGE SCALE GENOMIC DNA]</scope>
</reference>
<sequence length="479" mass="57161">MFEAILERAVNLFQPNLENMALSKVTVTLCKQAEIKTLIKACDYHKMIYKKFPYEEQKDWKLVQLKAVEKMSMVCIPEKLRKRVLEMVWQVSLEILKWIDYHSKNSYLGIEAPDDFCWTPQGKIDKRRTAEAIIRDESIDIKKRYKLACLYCLEDDIRILWEKMRRTTRRAFHNGRDPKLVEQHGLVIYWTYFIQEVPLDHNVFEEHDELSNVYAFQCAALEGNKIAAEYFYERLTYDEKKSVIVPCIEYLAMGPNPSTQTYINFPEQDLNDSVYFLFSQLDEEDRAKVFESYSLLVLKSFLSWPRQKVFMEMVGLTWQYLPEKDFGILLLEILSKDLDGYKDFNYRELFLEFWDTSPPSYKRFINSETSFGGILLVLLIRYKIPFVARKKTFRRKVSFINGILRDRTTKEKFLLDDEKWEFLKFIIQEGIATKRSMSHFETQFFTSCTEVYSARKNKWDQCFKLIHMILPAEKAEEEE</sequence>
<dbReference type="OrthoDB" id="6420529at2759"/>
<accession>A0A4Y2FNL2</accession>